<feature type="region of interest" description="Disordered" evidence="1">
    <location>
        <begin position="180"/>
        <end position="202"/>
    </location>
</feature>
<feature type="region of interest" description="Disordered" evidence="1">
    <location>
        <begin position="389"/>
        <end position="417"/>
    </location>
</feature>
<organism evidence="2 3">
    <name type="scientific">Paralvinella palmiformis</name>
    <dbReference type="NCBI Taxonomy" id="53620"/>
    <lineage>
        <taxon>Eukaryota</taxon>
        <taxon>Metazoa</taxon>
        <taxon>Spiralia</taxon>
        <taxon>Lophotrochozoa</taxon>
        <taxon>Annelida</taxon>
        <taxon>Polychaeta</taxon>
        <taxon>Sedentaria</taxon>
        <taxon>Canalipalpata</taxon>
        <taxon>Terebellida</taxon>
        <taxon>Terebelliformia</taxon>
        <taxon>Alvinellidae</taxon>
        <taxon>Paralvinella</taxon>
    </lineage>
</organism>
<reference evidence="2" key="1">
    <citation type="journal article" date="2023" name="Mol. Biol. Evol.">
        <title>Third-Generation Sequencing Reveals the Adaptive Role of the Epigenome in Three Deep-Sea Polychaetes.</title>
        <authorList>
            <person name="Perez M."/>
            <person name="Aroh O."/>
            <person name="Sun Y."/>
            <person name="Lan Y."/>
            <person name="Juniper S.K."/>
            <person name="Young C.R."/>
            <person name="Angers B."/>
            <person name="Qian P.Y."/>
        </authorList>
    </citation>
    <scope>NUCLEOTIDE SEQUENCE</scope>
    <source>
        <strain evidence="2">P08H-3</strain>
    </source>
</reference>
<feature type="compositionally biased region" description="Polar residues" evidence="1">
    <location>
        <begin position="303"/>
        <end position="328"/>
    </location>
</feature>
<feature type="region of interest" description="Disordered" evidence="1">
    <location>
        <begin position="300"/>
        <end position="351"/>
    </location>
</feature>
<evidence type="ECO:0000313" key="3">
    <source>
        <dbReference type="Proteomes" id="UP001208570"/>
    </source>
</evidence>
<comment type="caution">
    <text evidence="2">The sequence shown here is derived from an EMBL/GenBank/DDBJ whole genome shotgun (WGS) entry which is preliminary data.</text>
</comment>
<accession>A0AAD9MVG7</accession>
<evidence type="ECO:0000256" key="1">
    <source>
        <dbReference type="SAM" id="MobiDB-lite"/>
    </source>
</evidence>
<evidence type="ECO:0000313" key="2">
    <source>
        <dbReference type="EMBL" id="KAK2145331.1"/>
    </source>
</evidence>
<sequence length="2134" mass="231319">MQDNLCISDSVQNSKLTHRTDSLRRHDSPVVAMMIDFSTNSDRPPTCDRQYRYPADYVHQPAIISPSQSGNRREQLSPPTNIDSRLYTVNQKCSHSGPYWTVLFFLLTMISLAASSDVVSRLSSTRRLATPPLRILPKAIESSPKSLDPDAAKVILRPNGDTTAEKDRPRRAAVDLTSTERVTKDVSGTSSYQRQPGTVGTVQPISSQSVRDISRFDVRRSMSNSVENVSPSMADLSKTGKFDGTLVFQPIIGGDFNVAVSPLGTAMATPMMRHTEPTIEHGSYGTRRLSMGGEFLVDEATGSDLSKSSQTLVGRNSKPSSRDSSVNGITRISPTSTIPPTSADVTGSSYRSKSGTVIGYIYQEDVTSRSTFDHVKVDGFSSPTYFVGLNTPNSPDQSTGNKMVDDDDDDTTGTLSSGYSATDISMLGASSALADSPPLSGISSTSFGSHTMSLGQTTDAIDPSIVRSFVETPKSYLSTSDISPSKISAISLYADVISSSKIDSEAVEGHFTLQTATVTDQRTILLEETTLTVETESETESTITHPVTKASLETTKVTASFVSDSSLSPIPERVFDSPVVSTSRKSDSEKDSAEVTDLAISGIIFQSDFIYSFTPVSSHSSTLILPSQVSEGSGVDTSAHPTLAYSDHILTTARYSPVESTLIIPDYVLGSTGSIPHTVGFGSVSDKETQFMQTIDLSIIPITNSYSNSLSSSGFSSEKTESTLSEIMADFSQTKLLSNMDSSFHDINRETIVSSIGVSGSTLNSEGFVTSGSILNSNIDSIQLIESTFTNLMDTAEVKTAESGLGLTVLDTNSRSFVTSGYIFILNVNSTQLMESSSTTLMDTIDVKTTQFGLGLDKSTIPTNQLWSSFISSNVDTILSAHFAISAIDRASSIQFETENTGTELNMILSTYLGSNVDSTDSISVFSQLTSELTVSDLGTLLTTRFESNYADLGFNELSSGSMFFRSEQNTLSMESEFVGDLVQTSQTISESEPNISILNTISISMQTYETKMSTFYEQELTGSVQSLEFASSNLDSKSPQLSFSSQFETVGFISESSLNFESKFDSLLSNTASPENLTSKYSDSGLSTASMVEFESKNVSSQVITLPLTPFDSISMYSEQSEDSSGLLFSNMRLSSEIVAITTTTESELYATQLIISRPTNEIETAIASTNIEQELIGSRQESTFLSASANHLTPLLSIITEFDITDVSFGSGSFTQSPLQNFTDVTVESGVPSTTNLITAHSRSSIYATGFIAYSDSVQEVMLPGNSTLAQPLEWPILTSTQNNSAVWESKLIDSSFLDTQYEDFLDLKTYSPSTEGYSEFSDLPFSDVARSTETPSIIVSTILNTNRQSAYLESDSIISFLRMDSGLGEGSSGSTLFTDSSRVITEYSAVSFQTEFESFNKVPMLSEISPESNSHELTESKHFTDTSLDKYVPTSLSWWLSEYSSINTKWSTSRTIEMSISFQNEDDRTIYFSPVCTESPTIIESILHTAVQTSVNDIISTSIKPDVHILSMQTDYITTQTISVFGESILSVNIGSTQLESDATSATVYLETFQTYGEPEMINSVQTLISELSEIITGYEGAGHSSEFSESEMPSNLGLTDEATRFEEIVSPMNSKSTFLESVIESSFIFDVESAYFVTKMSPIYSVLNTEMTITRSEAAIDNETLMITYGTGDITATTDQTKPNTYTIQTQTDSFLLGLTPTFENTATWTEFKSSHSVQDTQSRLITVSPVIEFSIIASNTNLESAQYHTTDVDSVINTISELPSSGTTTNFVSLESTFHWSEVTSLAATNPQEVSSGSVLQDLVTISNFPSDYSGDIVDSNLRTPSRHPQFSESIISNDFTLDVSGSTFETIVTKVLGDSESDLKTFETYAQSGSTRLNLNETLTPSQSEYYSVSPVAIITSGHEISNIDHSFFDSNLRSTPFSPEFTSIDRSDQASATASFSFDKTVSTELKSEYQTTILLSESFATSLGWLEEPSLSSPPPPPSSSSSSSSFADSSEILGTLLSTQIMMATASKIPSGNIDLTTGVVSDEFSWYAVITDSIQVDSQFTNYGSLLTDTGSTVIGTDEFNYELSESALSRWSAEMNLGYTDALSTTTSVNYHTIPLDTDIGKTISLDTTEIIPSFVTGR</sequence>
<feature type="compositionally biased region" description="Low complexity" evidence="1">
    <location>
        <begin position="329"/>
        <end position="342"/>
    </location>
</feature>
<proteinExistence type="predicted"/>
<feature type="compositionally biased region" description="Polar residues" evidence="1">
    <location>
        <begin position="390"/>
        <end position="401"/>
    </location>
</feature>
<dbReference type="EMBL" id="JAODUP010000687">
    <property type="protein sequence ID" value="KAK2145331.1"/>
    <property type="molecule type" value="Genomic_DNA"/>
</dbReference>
<name>A0AAD9MVG7_9ANNE</name>
<feature type="region of interest" description="Disordered" evidence="1">
    <location>
        <begin position="1979"/>
        <end position="1999"/>
    </location>
</feature>
<dbReference type="Proteomes" id="UP001208570">
    <property type="component" value="Unassembled WGS sequence"/>
</dbReference>
<gene>
    <name evidence="2" type="ORF">LSH36_687g01058</name>
</gene>
<protein>
    <submittedName>
        <fullName evidence="2">Uncharacterized protein</fullName>
    </submittedName>
</protein>
<keyword evidence="3" id="KW-1185">Reference proteome</keyword>